<evidence type="ECO:0000256" key="1">
    <source>
        <dbReference type="SAM" id="MobiDB-lite"/>
    </source>
</evidence>
<dbReference type="AlphaFoldDB" id="A0AAE0GPM5"/>
<organism evidence="2 3">
    <name type="scientific">Cymbomonas tetramitiformis</name>
    <dbReference type="NCBI Taxonomy" id="36881"/>
    <lineage>
        <taxon>Eukaryota</taxon>
        <taxon>Viridiplantae</taxon>
        <taxon>Chlorophyta</taxon>
        <taxon>Pyramimonadophyceae</taxon>
        <taxon>Pyramimonadales</taxon>
        <taxon>Pyramimonadaceae</taxon>
        <taxon>Cymbomonas</taxon>
    </lineage>
</organism>
<feature type="compositionally biased region" description="Basic and acidic residues" evidence="1">
    <location>
        <begin position="262"/>
        <end position="276"/>
    </location>
</feature>
<name>A0AAE0GPM5_9CHLO</name>
<comment type="caution">
    <text evidence="2">The sequence shown here is derived from an EMBL/GenBank/DDBJ whole genome shotgun (WGS) entry which is preliminary data.</text>
</comment>
<feature type="compositionally biased region" description="Polar residues" evidence="1">
    <location>
        <begin position="282"/>
        <end position="294"/>
    </location>
</feature>
<dbReference type="Proteomes" id="UP001190700">
    <property type="component" value="Unassembled WGS sequence"/>
</dbReference>
<gene>
    <name evidence="2" type="ORF">CYMTET_10187</name>
</gene>
<dbReference type="EMBL" id="LGRX02003566">
    <property type="protein sequence ID" value="KAK3282059.1"/>
    <property type="molecule type" value="Genomic_DNA"/>
</dbReference>
<keyword evidence="3" id="KW-1185">Reference proteome</keyword>
<feature type="region of interest" description="Disordered" evidence="1">
    <location>
        <begin position="237"/>
        <end position="294"/>
    </location>
</feature>
<feature type="compositionally biased region" description="Low complexity" evidence="1">
    <location>
        <begin position="237"/>
        <end position="246"/>
    </location>
</feature>
<protein>
    <submittedName>
        <fullName evidence="2">Uncharacterized protein</fullName>
    </submittedName>
</protein>
<evidence type="ECO:0000313" key="2">
    <source>
        <dbReference type="EMBL" id="KAK3282059.1"/>
    </source>
</evidence>
<proteinExistence type="predicted"/>
<evidence type="ECO:0000313" key="3">
    <source>
        <dbReference type="Proteomes" id="UP001190700"/>
    </source>
</evidence>
<sequence length="487" mass="55398">MWGVGGPNLYVAVALSTMVPLVCSPWCRYCILFAFESLEDMDRPNRDTDGPDKIDPKLSYTGGKNEDRVAFVRRFVELVGRVQRAHESKIRRQTKTAAFQGLSAEQKQALRDSQPDYRSIWDLLPSFLAGEDHATSPAHEWWCAAYLKDGIIMASNAFRILKDVSERDSFQGSVRSLLHWVSRRANVPQDFHKNRKNSKYENEVKNAKMREYTIKHLFPKHKMGITTEEWLKLPEAEQQQVAASAEARSDDGGDEAEYDSNFNEREEYSADERVDPAGEGVVTSNHSEESSTPGLQARAAIALGNTQKMQGFPVKTPEEFDKDAQIAAMLLAQRAMDLPKDIDNLLALEEIDRVRVVSFSQNVLRKMISSSSSNGIFLCPDVDRTRYWAHVNRYGVPKALHVISQLCIRVSTFNIIRISHWLIDNQYFRISPVRAQSTRRNRHHGSSNLKGSLVQHPRCLLFQFERSCRNVTLHLNLPFKKSICALG</sequence>
<accession>A0AAE0GPM5</accession>
<reference evidence="2 3" key="1">
    <citation type="journal article" date="2015" name="Genome Biol. Evol.">
        <title>Comparative Genomics of a Bacterivorous Green Alga Reveals Evolutionary Causalities and Consequences of Phago-Mixotrophic Mode of Nutrition.</title>
        <authorList>
            <person name="Burns J.A."/>
            <person name="Paasch A."/>
            <person name="Narechania A."/>
            <person name="Kim E."/>
        </authorList>
    </citation>
    <scope>NUCLEOTIDE SEQUENCE [LARGE SCALE GENOMIC DNA]</scope>
    <source>
        <strain evidence="2 3">PLY_AMNH</strain>
    </source>
</reference>